<dbReference type="RefSeq" id="WP_160801643.1">
    <property type="nucleotide sequence ID" value="NZ_WUUL01000007.1"/>
</dbReference>
<accession>A0A6I4VWM0</accession>
<dbReference type="EMBL" id="WUUL01000007">
    <property type="protein sequence ID" value="MXQ54280.1"/>
    <property type="molecule type" value="Genomic_DNA"/>
</dbReference>
<dbReference type="Pfam" id="PF05133">
    <property type="entry name" value="SPP1_portal"/>
    <property type="match status" value="1"/>
</dbReference>
<evidence type="ECO:0000313" key="2">
    <source>
        <dbReference type="Proteomes" id="UP000430692"/>
    </source>
</evidence>
<reference evidence="1 2" key="1">
    <citation type="submission" date="2019-12" db="EMBL/GenBank/DDBJ databases">
        <title>Whole-genome analyses of novel actinobacteria.</title>
        <authorList>
            <person name="Sahin N."/>
            <person name="Saygin H."/>
        </authorList>
    </citation>
    <scope>NUCLEOTIDE SEQUENCE [LARGE SCALE GENOMIC DNA]</scope>
    <source>
        <strain evidence="1 2">KC615</strain>
    </source>
</reference>
<dbReference type="InterPro" id="IPR021145">
    <property type="entry name" value="Portal_protein_SPP1_Gp6-like"/>
</dbReference>
<evidence type="ECO:0000313" key="1">
    <source>
        <dbReference type="EMBL" id="MXQ54280.1"/>
    </source>
</evidence>
<keyword evidence="2" id="KW-1185">Reference proteome</keyword>
<name>A0A6I4VWM0_9BACL</name>
<dbReference type="Proteomes" id="UP000430692">
    <property type="component" value="Unassembled WGS sequence"/>
</dbReference>
<dbReference type="AlphaFoldDB" id="A0A6I4VWM0"/>
<gene>
    <name evidence="1" type="ORF">GSM42_11260</name>
</gene>
<comment type="caution">
    <text evidence="1">The sequence shown here is derived from an EMBL/GenBank/DDBJ whole genome shotgun (WGS) entry which is preliminary data.</text>
</comment>
<protein>
    <submittedName>
        <fullName evidence="1">Uncharacterized protein</fullName>
    </submittedName>
</protein>
<proteinExistence type="predicted"/>
<organism evidence="1 2">
    <name type="scientific">Shimazuella alba</name>
    <dbReference type="NCBI Taxonomy" id="2690964"/>
    <lineage>
        <taxon>Bacteria</taxon>
        <taxon>Bacillati</taxon>
        <taxon>Bacillota</taxon>
        <taxon>Bacilli</taxon>
        <taxon>Bacillales</taxon>
        <taxon>Thermoactinomycetaceae</taxon>
        <taxon>Shimazuella</taxon>
    </lineage>
</organism>
<sequence length="117" mass="13092">MNTLQGINALLEILAMQLGFSAGSFTFDSQGLKTAIEVVSENSKTFRTVTSHEIIVEEGIKNLVTTIGEVAQLYNLFAVPPDFEINIEFDDSITVEKKRSKPNFLLLITHFDDRKNI</sequence>